<evidence type="ECO:0000313" key="2">
    <source>
        <dbReference type="Proteomes" id="UP000765509"/>
    </source>
</evidence>
<dbReference type="EMBL" id="AVOT02004074">
    <property type="protein sequence ID" value="MBW0475355.1"/>
    <property type="molecule type" value="Genomic_DNA"/>
</dbReference>
<reference evidence="1" key="1">
    <citation type="submission" date="2021-03" db="EMBL/GenBank/DDBJ databases">
        <title>Draft genome sequence of rust myrtle Austropuccinia psidii MF-1, a brazilian biotype.</title>
        <authorList>
            <person name="Quecine M.C."/>
            <person name="Pachon D.M.R."/>
            <person name="Bonatelli M.L."/>
            <person name="Correr F.H."/>
            <person name="Franceschini L.M."/>
            <person name="Leite T.F."/>
            <person name="Margarido G.R.A."/>
            <person name="Almeida C.A."/>
            <person name="Ferrarezi J.A."/>
            <person name="Labate C.A."/>
        </authorList>
    </citation>
    <scope>NUCLEOTIDE SEQUENCE</scope>
    <source>
        <strain evidence="1">MF-1</strain>
    </source>
</reference>
<comment type="caution">
    <text evidence="1">The sequence shown here is derived from an EMBL/GenBank/DDBJ whole genome shotgun (WGS) entry which is preliminary data.</text>
</comment>
<evidence type="ECO:0000313" key="1">
    <source>
        <dbReference type="EMBL" id="MBW0475355.1"/>
    </source>
</evidence>
<sequence length="163" mass="18696">MKEVTKKKSYCHNCGSTATILTTFQRKKRKFIPLKKSQRKKSKQTSLNLTLLIIPSENCDYDQCSIEQFLIKYQEETKLKKKDIQLEAGLPQDTESKSLCAHTQDAQTFLVTPTKGIAYIHGTVTNITVWIDNAQHPLINDSGSHFSIAAREYMDKHFTNRED</sequence>
<dbReference type="AlphaFoldDB" id="A0A9Q3C261"/>
<proteinExistence type="predicted"/>
<gene>
    <name evidence="1" type="ORF">O181_015070</name>
</gene>
<name>A0A9Q3C261_9BASI</name>
<dbReference type="Proteomes" id="UP000765509">
    <property type="component" value="Unassembled WGS sequence"/>
</dbReference>
<organism evidence="1 2">
    <name type="scientific">Austropuccinia psidii MF-1</name>
    <dbReference type="NCBI Taxonomy" id="1389203"/>
    <lineage>
        <taxon>Eukaryota</taxon>
        <taxon>Fungi</taxon>
        <taxon>Dikarya</taxon>
        <taxon>Basidiomycota</taxon>
        <taxon>Pucciniomycotina</taxon>
        <taxon>Pucciniomycetes</taxon>
        <taxon>Pucciniales</taxon>
        <taxon>Sphaerophragmiaceae</taxon>
        <taxon>Austropuccinia</taxon>
    </lineage>
</organism>
<accession>A0A9Q3C261</accession>
<protein>
    <submittedName>
        <fullName evidence="1">Uncharacterized protein</fullName>
    </submittedName>
</protein>
<keyword evidence="2" id="KW-1185">Reference proteome</keyword>